<reference evidence="3" key="1">
    <citation type="submission" date="2022-10" db="EMBL/GenBank/DDBJ databases">
        <title>Tapping the CABI collections for fungal endophytes: first genome assemblies for Collariella, Neodidymelliopsis, Ascochyta clinopodiicola, Didymella pomorum, Didymosphaeria variabile, Neocosmospora piperis and Neocucurbitaria cava.</title>
        <authorList>
            <person name="Hill R."/>
        </authorList>
    </citation>
    <scope>NUCLEOTIDE SEQUENCE</scope>
    <source>
        <strain evidence="3">IMI 355082</strain>
    </source>
</reference>
<feature type="compositionally biased region" description="Basic residues" evidence="1">
    <location>
        <begin position="277"/>
        <end position="290"/>
    </location>
</feature>
<proteinExistence type="predicted"/>
<organism evidence="3 4">
    <name type="scientific">Gnomoniopsis smithogilvyi</name>
    <dbReference type="NCBI Taxonomy" id="1191159"/>
    <lineage>
        <taxon>Eukaryota</taxon>
        <taxon>Fungi</taxon>
        <taxon>Dikarya</taxon>
        <taxon>Ascomycota</taxon>
        <taxon>Pezizomycotina</taxon>
        <taxon>Sordariomycetes</taxon>
        <taxon>Sordariomycetidae</taxon>
        <taxon>Diaporthales</taxon>
        <taxon>Gnomoniaceae</taxon>
        <taxon>Gnomoniopsis</taxon>
    </lineage>
</organism>
<keyword evidence="4" id="KW-1185">Reference proteome</keyword>
<keyword evidence="2" id="KW-0812">Transmembrane</keyword>
<dbReference type="Proteomes" id="UP001140453">
    <property type="component" value="Unassembled WGS sequence"/>
</dbReference>
<keyword evidence="2" id="KW-1133">Transmembrane helix</keyword>
<evidence type="ECO:0000256" key="1">
    <source>
        <dbReference type="SAM" id="MobiDB-lite"/>
    </source>
</evidence>
<name>A0A9W8YQX2_9PEZI</name>
<gene>
    <name evidence="3" type="ORF">N0V93_007098</name>
</gene>
<accession>A0A9W8YQX2</accession>
<feature type="region of interest" description="Disordered" evidence="1">
    <location>
        <begin position="167"/>
        <end position="196"/>
    </location>
</feature>
<feature type="region of interest" description="Disordered" evidence="1">
    <location>
        <begin position="277"/>
        <end position="321"/>
    </location>
</feature>
<comment type="caution">
    <text evidence="3">The sequence shown here is derived from an EMBL/GenBank/DDBJ whole genome shotgun (WGS) entry which is preliminary data.</text>
</comment>
<feature type="transmembrane region" description="Helical" evidence="2">
    <location>
        <begin position="17"/>
        <end position="40"/>
    </location>
</feature>
<sequence length="347" mass="38503">MLQKRDNSSNGNGIDPAWLAVAITLPIALTMVLFCCFIICRRRPRYPEDTRRTPTTRTTLAASITPSTSEPTASQFHGLAQSSVIPKTVRFADDVIQNHESSKDLVSPPPKPEQSVLERLSTDFAALPFSLHDILTPVQMQRMEAGEDYFDELGAAVALCEMRQGATRRGENGGACPGPLEVGEEKPMSPGETQVNRPKKIVLRRPSREISPEKVAEKRPKKIILHMSSEKRKSATEVASPEKPTPMEPKLEKPLQKIVPASQVTPRKDIARKLTPRKVTPRKGSPKKISLHLTPPNQVVSDMHKASPGRDNPILSSAERRSREHAWLVEYKKRKAGLAPWNTSFGI</sequence>
<dbReference type="EMBL" id="JAPEVB010000004">
    <property type="protein sequence ID" value="KAJ4389627.1"/>
    <property type="molecule type" value="Genomic_DNA"/>
</dbReference>
<keyword evidence="2" id="KW-0472">Membrane</keyword>
<feature type="region of interest" description="Disordered" evidence="1">
    <location>
        <begin position="229"/>
        <end position="250"/>
    </location>
</feature>
<dbReference type="AlphaFoldDB" id="A0A9W8YQX2"/>
<evidence type="ECO:0000256" key="2">
    <source>
        <dbReference type="SAM" id="Phobius"/>
    </source>
</evidence>
<evidence type="ECO:0000313" key="4">
    <source>
        <dbReference type="Proteomes" id="UP001140453"/>
    </source>
</evidence>
<protein>
    <submittedName>
        <fullName evidence="3">Uncharacterized protein</fullName>
    </submittedName>
</protein>
<evidence type="ECO:0000313" key="3">
    <source>
        <dbReference type="EMBL" id="KAJ4389627.1"/>
    </source>
</evidence>